<dbReference type="InterPro" id="IPR027372">
    <property type="entry name" value="Phytase-like_dom"/>
</dbReference>
<dbReference type="EMBL" id="MKWS01000006">
    <property type="protein sequence ID" value="RVD77711.1"/>
    <property type="molecule type" value="Genomic_DNA"/>
</dbReference>
<accession>A0AA94EQD7</accession>
<proteinExistence type="predicted"/>
<dbReference type="AlphaFoldDB" id="A0AA94EQD7"/>
<feature type="signal peptide" evidence="1">
    <location>
        <begin position="1"/>
        <end position="21"/>
    </location>
</feature>
<dbReference type="Pfam" id="PF13449">
    <property type="entry name" value="Phytase-like"/>
    <property type="match status" value="1"/>
</dbReference>
<evidence type="ECO:0000313" key="4">
    <source>
        <dbReference type="Proteomes" id="UP000288002"/>
    </source>
</evidence>
<reference evidence="3 4" key="1">
    <citation type="submission" date="2016-10" db="EMBL/GenBank/DDBJ databases">
        <title>Search of new enzymes for the oxidation of sulfur compounds.</title>
        <authorList>
            <person name="Novo A."/>
            <person name="Moreira I.S."/>
            <person name="Castro P.M."/>
        </authorList>
    </citation>
    <scope>NUCLEOTIDE SEQUENCE [LARGE SCALE GENOMIC DNA]</scope>
    <source>
        <strain evidence="3 4">A9</strain>
    </source>
</reference>
<dbReference type="Proteomes" id="UP000288002">
    <property type="component" value="Unassembled WGS sequence"/>
</dbReference>
<sequence>MMKLKYFVAVLLLLWNSLLLAADAELRMLSEHPVDGMRGGNLSGLALCGGNLWTVSDRDDEQIYRLDTRADVWKAEAVLIDVPPVPEDTGRTFAMKTHGFFRSLVGNGALDFEGISCDDEGNRYILSETYSAILKITPEGKASWLNISPMMVNAARRAGLLLEPNALFEGLAVSRSGNGIWLAAERQKRGLVYITRFSSDLWRCPLICVLMSEGGLAPQPPQFPGSKWVDMDFSDVALFNRKLFLLDRNAFKVCRHSLEAGKQERCWSFAADALVPHRQYPSRHGLTEALLVDATGAWIGTDNNGVIRNDGEARPTVWRFAAPEGGWNE</sequence>
<evidence type="ECO:0000259" key="2">
    <source>
        <dbReference type="Pfam" id="PF13449"/>
    </source>
</evidence>
<organism evidence="3 4">
    <name type="scientific">Pseudomonas koreensis</name>
    <dbReference type="NCBI Taxonomy" id="198620"/>
    <lineage>
        <taxon>Bacteria</taxon>
        <taxon>Pseudomonadati</taxon>
        <taxon>Pseudomonadota</taxon>
        <taxon>Gammaproteobacteria</taxon>
        <taxon>Pseudomonadales</taxon>
        <taxon>Pseudomonadaceae</taxon>
        <taxon>Pseudomonas</taxon>
    </lineage>
</organism>
<dbReference type="SUPFAM" id="SSF101898">
    <property type="entry name" value="NHL repeat"/>
    <property type="match status" value="1"/>
</dbReference>
<feature type="chain" id="PRO_5041704664" evidence="1">
    <location>
        <begin position="22"/>
        <end position="329"/>
    </location>
</feature>
<dbReference type="RefSeq" id="WP_127648994.1">
    <property type="nucleotide sequence ID" value="NZ_MKWS01000006.1"/>
</dbReference>
<keyword evidence="1" id="KW-0732">Signal</keyword>
<name>A0AA94EQD7_9PSED</name>
<evidence type="ECO:0000313" key="3">
    <source>
        <dbReference type="EMBL" id="RVD77711.1"/>
    </source>
</evidence>
<gene>
    <name evidence="3" type="ORF">A9HBioS_2178</name>
</gene>
<comment type="caution">
    <text evidence="3">The sequence shown here is derived from an EMBL/GenBank/DDBJ whole genome shotgun (WGS) entry which is preliminary data.</text>
</comment>
<protein>
    <submittedName>
        <fullName evidence="3">Esterase-like</fullName>
    </submittedName>
</protein>
<feature type="domain" description="Phytase-like" evidence="2">
    <location>
        <begin position="40"/>
        <end position="187"/>
    </location>
</feature>
<evidence type="ECO:0000256" key="1">
    <source>
        <dbReference type="SAM" id="SignalP"/>
    </source>
</evidence>